<sequence length="56" mass="6274">MAIAGRLEPVKQVCQLRDTPQKAKTKTVTSIPACWKLTPQQQAFIDAFAEDDTKKQ</sequence>
<dbReference type="Proteomes" id="UP000182314">
    <property type="component" value="Unassembled WGS sequence"/>
</dbReference>
<dbReference type="GeneID" id="66395319"/>
<evidence type="ECO:0000313" key="2">
    <source>
        <dbReference type="EMBL" id="SFC19516.1"/>
    </source>
</evidence>
<accession>A0AA94KQ38</accession>
<dbReference type="EMBL" id="FOKO01000002">
    <property type="protein sequence ID" value="SFC19516.1"/>
    <property type="molecule type" value="Genomic_DNA"/>
</dbReference>
<reference evidence="1 3" key="2">
    <citation type="submission" date="2021-03" db="EMBL/GenBank/DDBJ databases">
        <authorList>
            <person name="Li Y."/>
            <person name="Li S."/>
            <person name="Chen M."/>
            <person name="Peng G."/>
            <person name="Tan Z."/>
            <person name="An Q."/>
        </authorList>
    </citation>
    <scope>NUCLEOTIDE SEQUENCE [LARGE SCALE GENOMIC DNA]</scope>
    <source>
        <strain evidence="1 3">Ola 51</strain>
    </source>
</reference>
<reference evidence="2 4" key="1">
    <citation type="submission" date="2016-10" db="EMBL/GenBank/DDBJ databases">
        <authorList>
            <person name="Varghese N."/>
            <person name="Submissions S."/>
        </authorList>
    </citation>
    <scope>NUCLEOTIDE SEQUENCE [LARGE SCALE GENOMIC DNA]</scope>
    <source>
        <strain evidence="2 4">CGMCC 1.7012</strain>
    </source>
</reference>
<dbReference type="RefSeq" id="WP_007371935.1">
    <property type="nucleotide sequence ID" value="NZ_CP014007.2"/>
</dbReference>
<evidence type="ECO:0000313" key="3">
    <source>
        <dbReference type="Proteomes" id="UP000078227"/>
    </source>
</evidence>
<proteinExistence type="predicted"/>
<evidence type="ECO:0000313" key="4">
    <source>
        <dbReference type="Proteomes" id="UP000182314"/>
    </source>
</evidence>
<evidence type="ECO:0000313" key="1">
    <source>
        <dbReference type="EMBL" id="QSV12529.1"/>
    </source>
</evidence>
<dbReference type="AlphaFoldDB" id="A0AA94KQ38"/>
<name>A0AA94KQ38_9ENTR</name>
<keyword evidence="3" id="KW-1185">Reference proteome</keyword>
<dbReference type="Proteomes" id="UP000078227">
    <property type="component" value="Chromosome"/>
</dbReference>
<gene>
    <name evidence="1" type="ORF">AWR26_24930</name>
    <name evidence="2" type="ORF">SAMN05216286_1892</name>
</gene>
<organism evidence="2 4">
    <name type="scientific">Kosakonia oryzae</name>
    <dbReference type="NCBI Taxonomy" id="497725"/>
    <lineage>
        <taxon>Bacteria</taxon>
        <taxon>Pseudomonadati</taxon>
        <taxon>Pseudomonadota</taxon>
        <taxon>Gammaproteobacteria</taxon>
        <taxon>Enterobacterales</taxon>
        <taxon>Enterobacteriaceae</taxon>
        <taxon>Kosakonia</taxon>
    </lineage>
</organism>
<dbReference type="EMBL" id="CP014007">
    <property type="protein sequence ID" value="QSV12529.1"/>
    <property type="molecule type" value="Genomic_DNA"/>
</dbReference>
<protein>
    <submittedName>
        <fullName evidence="2">Uncharacterized protein</fullName>
    </submittedName>
</protein>